<evidence type="ECO:0000256" key="1">
    <source>
        <dbReference type="SAM" id="SignalP"/>
    </source>
</evidence>
<accession>A0A3N2C5B7</accession>
<comment type="caution">
    <text evidence="2">The sequence shown here is derived from an EMBL/GenBank/DDBJ whole genome shotgun (WGS) entry which is preliminary data.</text>
</comment>
<protein>
    <recommendedName>
        <fullName evidence="4">Secreted protein</fullName>
    </recommendedName>
</protein>
<keyword evidence="3" id="KW-1185">Reference proteome</keyword>
<feature type="chain" id="PRO_5039400256" description="Secreted protein" evidence="1">
    <location>
        <begin position="22"/>
        <end position="192"/>
    </location>
</feature>
<dbReference type="Proteomes" id="UP000266915">
    <property type="component" value="Unassembled WGS sequence"/>
</dbReference>
<dbReference type="EMBL" id="RKHL01000001">
    <property type="protein sequence ID" value="ROR82699.1"/>
    <property type="molecule type" value="Genomic_DNA"/>
</dbReference>
<dbReference type="RefSeq" id="WP_143736484.1">
    <property type="nucleotide sequence ID" value="NZ_FXAP01000004.1"/>
</dbReference>
<name>A0A3N2C5B7_9MICO</name>
<evidence type="ECO:0000313" key="3">
    <source>
        <dbReference type="Proteomes" id="UP000266915"/>
    </source>
</evidence>
<keyword evidence="1" id="KW-0732">Signal</keyword>
<evidence type="ECO:0008006" key="4">
    <source>
        <dbReference type="Google" id="ProtNLM"/>
    </source>
</evidence>
<gene>
    <name evidence="2" type="ORF">EDD42_2793</name>
</gene>
<organism evidence="2 3">
    <name type="scientific">Plantibacter flavus</name>
    <dbReference type="NCBI Taxonomy" id="150123"/>
    <lineage>
        <taxon>Bacteria</taxon>
        <taxon>Bacillati</taxon>
        <taxon>Actinomycetota</taxon>
        <taxon>Actinomycetes</taxon>
        <taxon>Micrococcales</taxon>
        <taxon>Microbacteriaceae</taxon>
        <taxon>Plantibacter</taxon>
    </lineage>
</organism>
<dbReference type="AlphaFoldDB" id="A0A3N2C5B7"/>
<proteinExistence type="predicted"/>
<reference evidence="2 3" key="1">
    <citation type="submission" date="2018-11" db="EMBL/GenBank/DDBJ databases">
        <title>Sequencing the genomes of 1000 actinobacteria strains.</title>
        <authorList>
            <person name="Klenk H.-P."/>
        </authorList>
    </citation>
    <scope>NUCLEOTIDE SEQUENCE [LARGE SCALE GENOMIC DNA]</scope>
    <source>
        <strain evidence="2 3">DSM 14012</strain>
    </source>
</reference>
<feature type="signal peptide" evidence="1">
    <location>
        <begin position="1"/>
        <end position="21"/>
    </location>
</feature>
<evidence type="ECO:0000313" key="2">
    <source>
        <dbReference type="EMBL" id="ROR82699.1"/>
    </source>
</evidence>
<sequence>MKPGRSRLVAAVVLATTVAFVAAPAPQPVDAAWQDAESGAVAFAALSIAKPVYLAGASGCSISTTSVLGVGLVINSYTLTFTMPEGYGSADIQVGGGNTSTTIALASAAVTPAATSPTPNPTRQYSVTFNRGLLDGLLTGLLGGTGYLGVRVAPSSLIVPPLTRDTIWTSPWAVVQVGTALLGTNPTCTVIG</sequence>